<evidence type="ECO:0000256" key="3">
    <source>
        <dbReference type="ARBA" id="ARBA00022475"/>
    </source>
</evidence>
<feature type="transmembrane region" description="Helical" evidence="12">
    <location>
        <begin position="37"/>
        <end position="64"/>
    </location>
</feature>
<comment type="caution">
    <text evidence="14">The sequence shown here is derived from an EMBL/GenBank/DDBJ whole genome shotgun (WGS) entry which is preliminary data.</text>
</comment>
<evidence type="ECO:0000313" key="15">
    <source>
        <dbReference type="Proteomes" id="UP001501565"/>
    </source>
</evidence>
<evidence type="ECO:0000256" key="12">
    <source>
        <dbReference type="SAM" id="Phobius"/>
    </source>
</evidence>
<evidence type="ECO:0000256" key="7">
    <source>
        <dbReference type="ARBA" id="ARBA00022801"/>
    </source>
</evidence>
<evidence type="ECO:0000256" key="11">
    <source>
        <dbReference type="ARBA" id="ARBA00023136"/>
    </source>
</evidence>
<keyword evidence="3" id="KW-1003">Cell membrane</keyword>
<evidence type="ECO:0000256" key="4">
    <source>
        <dbReference type="ARBA" id="ARBA00022670"/>
    </source>
</evidence>
<dbReference type="Pfam" id="PF01435">
    <property type="entry name" value="Peptidase_M48"/>
    <property type="match status" value="1"/>
</dbReference>
<keyword evidence="10" id="KW-0482">Metalloprotease</keyword>
<proteinExistence type="predicted"/>
<evidence type="ECO:0000256" key="2">
    <source>
        <dbReference type="ARBA" id="ARBA00004651"/>
    </source>
</evidence>
<dbReference type="InterPro" id="IPR001915">
    <property type="entry name" value="Peptidase_M48"/>
</dbReference>
<keyword evidence="8" id="KW-0862">Zinc</keyword>
<evidence type="ECO:0000256" key="8">
    <source>
        <dbReference type="ARBA" id="ARBA00022833"/>
    </source>
</evidence>
<dbReference type="PANTHER" id="PTHR43221">
    <property type="entry name" value="PROTEASE HTPX"/>
    <property type="match status" value="1"/>
</dbReference>
<comment type="cofactor">
    <cofactor evidence="1">
        <name>Zn(2+)</name>
        <dbReference type="ChEBI" id="CHEBI:29105"/>
    </cofactor>
</comment>
<comment type="subcellular location">
    <subcellularLocation>
        <location evidence="2">Cell membrane</location>
        <topology evidence="2">Multi-pass membrane protein</topology>
    </subcellularLocation>
</comment>
<evidence type="ECO:0000256" key="10">
    <source>
        <dbReference type="ARBA" id="ARBA00023049"/>
    </source>
</evidence>
<dbReference type="CDD" id="cd07328">
    <property type="entry name" value="M48_Ste24p_like"/>
    <property type="match status" value="1"/>
</dbReference>
<dbReference type="InterPro" id="IPR050083">
    <property type="entry name" value="HtpX_protease"/>
</dbReference>
<sequence>MSNLPDMSDFERRVQAAEKLAQTNPSLYKLKLLCYALLGYGVIFALLFALFGLIGGMIGMAVYSTALLLLLVKKKLILFIIPAIWILFKSLWVKVEAPNGYLLTRKKAPRLFDELDRLRTELKAPKIHQVILTPELNAAISQTPRLGVLGWQKNTLIIGLELLLILSPEQARAVLAHEFGHLSGNHSRFNGWIYRVRMTWHRIMYAFQNDDGFGAKLMRKFFDWYTPRFSAYSFALARSNEYEADQISAQLTSPQAASKALINTHVTGPYVDENYWQFFFKKADRMAEPDHGPWQGLSHFLGEHVASRDELQKKMEQELTNETGMEDTHPALKDRIGALSATAAVPEPVDQTAAEIWLADEYQGIIRDFDTDWIAEHGERWKERHEYVVESQAKLTELNKLNKDELSDEQLWEKASLVEEFVDKEEAFDLFTQFQVRYPDDPNVAFVLGRLLYDKNDEALLDQMKIALNQPNLVHSACEYAYYFLIKAERIEDANWWLTKSEEQSHIDEISEKERSQLTLKCKLVKAEIDETMKQHIIKTLSANKNVKKVWIAQKPMQYYAHVPAYGIAIEFKQRFGSVDKLVQEVLEQLDLDCSYFVVPKSGDFKKLAKKIIKLKDRLV</sequence>
<dbReference type="PANTHER" id="PTHR43221:SF1">
    <property type="entry name" value="PROTEASE HTPX"/>
    <property type="match status" value="1"/>
</dbReference>
<keyword evidence="7" id="KW-0378">Hydrolase</keyword>
<dbReference type="Gene3D" id="3.30.2010.10">
    <property type="entry name" value="Metalloproteases ('zincins'), catalytic domain"/>
    <property type="match status" value="1"/>
</dbReference>
<dbReference type="RefSeq" id="WP_344799919.1">
    <property type="nucleotide sequence ID" value="NZ_BAABBN010000012.1"/>
</dbReference>
<feature type="transmembrane region" description="Helical" evidence="12">
    <location>
        <begin position="76"/>
        <end position="93"/>
    </location>
</feature>
<dbReference type="Proteomes" id="UP001501565">
    <property type="component" value="Unassembled WGS sequence"/>
</dbReference>
<keyword evidence="6" id="KW-0479">Metal-binding</keyword>
<evidence type="ECO:0000256" key="9">
    <source>
        <dbReference type="ARBA" id="ARBA00022989"/>
    </source>
</evidence>
<gene>
    <name evidence="14" type="ORF">GCM10022277_35220</name>
</gene>
<evidence type="ECO:0000256" key="6">
    <source>
        <dbReference type="ARBA" id="ARBA00022723"/>
    </source>
</evidence>
<evidence type="ECO:0000259" key="13">
    <source>
        <dbReference type="Pfam" id="PF01435"/>
    </source>
</evidence>
<keyword evidence="4" id="KW-0645">Protease</keyword>
<protein>
    <recommendedName>
        <fullName evidence="13">Peptidase M48 domain-containing protein</fullName>
    </recommendedName>
</protein>
<keyword evidence="11 12" id="KW-0472">Membrane</keyword>
<evidence type="ECO:0000313" key="14">
    <source>
        <dbReference type="EMBL" id="GAA3935663.1"/>
    </source>
</evidence>
<evidence type="ECO:0000256" key="1">
    <source>
        <dbReference type="ARBA" id="ARBA00001947"/>
    </source>
</evidence>
<keyword evidence="5 12" id="KW-0812">Transmembrane</keyword>
<dbReference type="EMBL" id="BAABBN010000012">
    <property type="protein sequence ID" value="GAA3935663.1"/>
    <property type="molecule type" value="Genomic_DNA"/>
</dbReference>
<keyword evidence="15" id="KW-1185">Reference proteome</keyword>
<organism evidence="14 15">
    <name type="scientific">Litoribacillus peritrichatus</name>
    <dbReference type="NCBI Taxonomy" id="718191"/>
    <lineage>
        <taxon>Bacteria</taxon>
        <taxon>Pseudomonadati</taxon>
        <taxon>Pseudomonadota</taxon>
        <taxon>Gammaproteobacteria</taxon>
        <taxon>Oceanospirillales</taxon>
        <taxon>Oceanospirillaceae</taxon>
        <taxon>Litoribacillus</taxon>
    </lineage>
</organism>
<accession>A0ABP7N3K2</accession>
<evidence type="ECO:0000256" key="5">
    <source>
        <dbReference type="ARBA" id="ARBA00022692"/>
    </source>
</evidence>
<name>A0ABP7N3K2_9GAMM</name>
<keyword evidence="9 12" id="KW-1133">Transmembrane helix</keyword>
<feature type="domain" description="Peptidase M48" evidence="13">
    <location>
        <begin position="150"/>
        <end position="342"/>
    </location>
</feature>
<reference evidence="15" key="1">
    <citation type="journal article" date="2019" name="Int. J. Syst. Evol. Microbiol.">
        <title>The Global Catalogue of Microorganisms (GCM) 10K type strain sequencing project: providing services to taxonomists for standard genome sequencing and annotation.</title>
        <authorList>
            <consortium name="The Broad Institute Genomics Platform"/>
            <consortium name="The Broad Institute Genome Sequencing Center for Infectious Disease"/>
            <person name="Wu L."/>
            <person name="Ma J."/>
        </authorList>
    </citation>
    <scope>NUCLEOTIDE SEQUENCE [LARGE SCALE GENOMIC DNA]</scope>
    <source>
        <strain evidence="15">JCM 17551</strain>
    </source>
</reference>